<organism evidence="4 5">
    <name type="scientific">Araneus ventricosus</name>
    <name type="common">Orbweaver spider</name>
    <name type="synonym">Epeira ventricosa</name>
    <dbReference type="NCBI Taxonomy" id="182803"/>
    <lineage>
        <taxon>Eukaryota</taxon>
        <taxon>Metazoa</taxon>
        <taxon>Ecdysozoa</taxon>
        <taxon>Arthropoda</taxon>
        <taxon>Chelicerata</taxon>
        <taxon>Arachnida</taxon>
        <taxon>Araneae</taxon>
        <taxon>Araneomorphae</taxon>
        <taxon>Entelegynae</taxon>
        <taxon>Araneoidea</taxon>
        <taxon>Araneidae</taxon>
        <taxon>Araneus</taxon>
    </lineage>
</organism>
<dbReference type="SUPFAM" id="SSF53649">
    <property type="entry name" value="Alkaline phosphatase-like"/>
    <property type="match status" value="1"/>
</dbReference>
<dbReference type="GO" id="GO:0008484">
    <property type="term" value="F:sulfuric ester hydrolase activity"/>
    <property type="evidence" value="ECO:0007669"/>
    <property type="project" value="InterPro"/>
</dbReference>
<comment type="caution">
    <text evidence="4">The sequence shown here is derived from an EMBL/GenBank/DDBJ whole genome shotgun (WGS) entry which is preliminary data.</text>
</comment>
<keyword evidence="1" id="KW-0479">Metal-binding</keyword>
<evidence type="ECO:0000313" key="5">
    <source>
        <dbReference type="Proteomes" id="UP000499080"/>
    </source>
</evidence>
<reference evidence="4 5" key="1">
    <citation type="journal article" date="2019" name="Sci. Rep.">
        <title>Orb-weaving spider Araneus ventricosus genome elucidates the spidroin gene catalogue.</title>
        <authorList>
            <person name="Kono N."/>
            <person name="Nakamura H."/>
            <person name="Ohtoshi R."/>
            <person name="Moran D.A.P."/>
            <person name="Shinohara A."/>
            <person name="Yoshida Y."/>
            <person name="Fujiwara M."/>
            <person name="Mori M."/>
            <person name="Tomita M."/>
            <person name="Arakawa K."/>
        </authorList>
    </citation>
    <scope>NUCLEOTIDE SEQUENCE [LARGE SCALE GENOMIC DNA]</scope>
</reference>
<dbReference type="InterPro" id="IPR047115">
    <property type="entry name" value="ARSB"/>
</dbReference>
<dbReference type="AlphaFoldDB" id="A0A4Y2GLJ8"/>
<feature type="non-terminal residue" evidence="4">
    <location>
        <position position="1"/>
    </location>
</feature>
<dbReference type="GO" id="GO:0046872">
    <property type="term" value="F:metal ion binding"/>
    <property type="evidence" value="ECO:0007669"/>
    <property type="project" value="UniProtKB-KW"/>
</dbReference>
<proteinExistence type="predicted"/>
<keyword evidence="3" id="KW-0325">Glycoprotein</keyword>
<dbReference type="Proteomes" id="UP000499080">
    <property type="component" value="Unassembled WGS sequence"/>
</dbReference>
<evidence type="ECO:0000256" key="2">
    <source>
        <dbReference type="ARBA" id="ARBA00022837"/>
    </source>
</evidence>
<gene>
    <name evidence="4" type="ORF">AVEN_20153_1</name>
</gene>
<dbReference type="PANTHER" id="PTHR10342:SF274">
    <property type="entry name" value="ARYLSULFATASE B"/>
    <property type="match status" value="1"/>
</dbReference>
<dbReference type="Gene3D" id="3.40.720.10">
    <property type="entry name" value="Alkaline Phosphatase, subunit A"/>
    <property type="match status" value="1"/>
</dbReference>
<evidence type="ECO:0000313" key="4">
    <source>
        <dbReference type="EMBL" id="GBM54712.1"/>
    </source>
</evidence>
<keyword evidence="5" id="KW-1185">Reference proteome</keyword>
<sequence length="70" mass="7828">LQHSALRPGEASGLPLHEKTLPQHLKNLGYQTHMVGKVAKLLLEIFSGLLPLHVHLNRFQRIIMIVDTGT</sequence>
<evidence type="ECO:0000256" key="1">
    <source>
        <dbReference type="ARBA" id="ARBA00022723"/>
    </source>
</evidence>
<keyword evidence="2" id="KW-0106">Calcium</keyword>
<dbReference type="OrthoDB" id="103349at2759"/>
<dbReference type="EMBL" id="BGPR01178461">
    <property type="protein sequence ID" value="GBM54712.1"/>
    <property type="molecule type" value="Genomic_DNA"/>
</dbReference>
<accession>A0A4Y2GLJ8</accession>
<evidence type="ECO:0000256" key="3">
    <source>
        <dbReference type="ARBA" id="ARBA00023180"/>
    </source>
</evidence>
<dbReference type="InterPro" id="IPR017850">
    <property type="entry name" value="Alkaline_phosphatase_core_sf"/>
</dbReference>
<protein>
    <submittedName>
        <fullName evidence="4">Uncharacterized protein</fullName>
    </submittedName>
</protein>
<dbReference type="PANTHER" id="PTHR10342">
    <property type="entry name" value="ARYLSULFATASE"/>
    <property type="match status" value="1"/>
</dbReference>
<name>A0A4Y2GLJ8_ARAVE</name>